<dbReference type="AlphaFoldDB" id="A0A8S2PE52"/>
<reference evidence="4" key="1">
    <citation type="submission" date="2021-02" db="EMBL/GenBank/DDBJ databases">
        <authorList>
            <person name="Nowell W R."/>
        </authorList>
    </citation>
    <scope>NUCLEOTIDE SEQUENCE</scope>
</reference>
<feature type="chain" id="PRO_5036434693" evidence="2">
    <location>
        <begin position="21"/>
        <end position="207"/>
    </location>
</feature>
<evidence type="ECO:0000256" key="2">
    <source>
        <dbReference type="SAM" id="SignalP"/>
    </source>
</evidence>
<keyword evidence="2" id="KW-0732">Signal</keyword>
<dbReference type="EMBL" id="CAJOBA010037781">
    <property type="protein sequence ID" value="CAF4048678.1"/>
    <property type="molecule type" value="Genomic_DNA"/>
</dbReference>
<feature type="region of interest" description="Disordered" evidence="1">
    <location>
        <begin position="171"/>
        <end position="207"/>
    </location>
</feature>
<comment type="caution">
    <text evidence="4">The sequence shown here is derived from an EMBL/GenBank/DDBJ whole genome shotgun (WGS) entry which is preliminary data.</text>
</comment>
<dbReference type="Proteomes" id="UP000677228">
    <property type="component" value="Unassembled WGS sequence"/>
</dbReference>
<evidence type="ECO:0000313" key="3">
    <source>
        <dbReference type="EMBL" id="CAF1241128.1"/>
    </source>
</evidence>
<protein>
    <submittedName>
        <fullName evidence="4">Uncharacterized protein</fullName>
    </submittedName>
</protein>
<dbReference type="Proteomes" id="UP000682733">
    <property type="component" value="Unassembled WGS sequence"/>
</dbReference>
<evidence type="ECO:0000256" key="1">
    <source>
        <dbReference type="SAM" id="MobiDB-lite"/>
    </source>
</evidence>
<organism evidence="4 5">
    <name type="scientific">Didymodactylos carnosus</name>
    <dbReference type="NCBI Taxonomy" id="1234261"/>
    <lineage>
        <taxon>Eukaryota</taxon>
        <taxon>Metazoa</taxon>
        <taxon>Spiralia</taxon>
        <taxon>Gnathifera</taxon>
        <taxon>Rotifera</taxon>
        <taxon>Eurotatoria</taxon>
        <taxon>Bdelloidea</taxon>
        <taxon>Philodinida</taxon>
        <taxon>Philodinidae</taxon>
        <taxon>Didymodactylos</taxon>
    </lineage>
</organism>
<feature type="signal peptide" evidence="2">
    <location>
        <begin position="1"/>
        <end position="20"/>
    </location>
</feature>
<evidence type="ECO:0000313" key="5">
    <source>
        <dbReference type="Proteomes" id="UP000682733"/>
    </source>
</evidence>
<accession>A0A8S2PE52</accession>
<name>A0A8S2PE52_9BILA</name>
<proteinExistence type="predicted"/>
<evidence type="ECO:0000313" key="4">
    <source>
        <dbReference type="EMBL" id="CAF4048678.1"/>
    </source>
</evidence>
<sequence length="207" mass="23369">MRSVLYLALICLVITCFVSGKRGSNAGGGGHNRPRYPPSRGWGPWGRGNIFYRRLLNNLEVCVANDSEAGNTLYGQVLDFISQLEENDTFSTVLESWSTTVAFVENPDNQNNFTIDPAYYVQGLKQALKEDKRVAMEGNTSRSDRFQQMRLTRGIIKQVIQIVKNNCGDYFPSANNNSNDDDSDERPGKWNGNHNQWGKYRKPPRPG</sequence>
<dbReference type="EMBL" id="CAJNOK010016233">
    <property type="protein sequence ID" value="CAF1241128.1"/>
    <property type="molecule type" value="Genomic_DNA"/>
</dbReference>
<gene>
    <name evidence="3" type="ORF">OVA965_LOCUS25830</name>
    <name evidence="4" type="ORF">TMI583_LOCUS26561</name>
</gene>